<evidence type="ECO:0000256" key="5">
    <source>
        <dbReference type="ARBA" id="ARBA00022840"/>
    </source>
</evidence>
<dbReference type="Proteomes" id="UP000320762">
    <property type="component" value="Unassembled WGS sequence"/>
</dbReference>
<evidence type="ECO:0000256" key="1">
    <source>
        <dbReference type="ARBA" id="ARBA00012513"/>
    </source>
</evidence>
<accession>A0A550D0S2</accession>
<dbReference type="EC" id="2.7.11.1" evidence="1"/>
<comment type="caution">
    <text evidence="10">The sequence shown here is derived from an EMBL/GenBank/DDBJ whole genome shotgun (WGS) entry which is preliminary data.</text>
</comment>
<dbReference type="InterPro" id="IPR017441">
    <property type="entry name" value="Protein_kinase_ATP_BS"/>
</dbReference>
<dbReference type="GO" id="GO:0034727">
    <property type="term" value="P:piecemeal microautophagy of the nucleus"/>
    <property type="evidence" value="ECO:0007669"/>
    <property type="project" value="TreeGrafter"/>
</dbReference>
<evidence type="ECO:0000256" key="7">
    <source>
        <dbReference type="PROSITE-ProRule" id="PRU10141"/>
    </source>
</evidence>
<dbReference type="Pfam" id="PF12063">
    <property type="entry name" value="ATG1-like_MIT1"/>
    <property type="match status" value="1"/>
</dbReference>
<feature type="domain" description="Protein kinase" evidence="9">
    <location>
        <begin position="16"/>
        <end position="317"/>
    </location>
</feature>
<dbReference type="GO" id="GO:0000045">
    <property type="term" value="P:autophagosome assembly"/>
    <property type="evidence" value="ECO:0007669"/>
    <property type="project" value="TreeGrafter"/>
</dbReference>
<feature type="compositionally biased region" description="Polar residues" evidence="8">
    <location>
        <begin position="555"/>
        <end position="568"/>
    </location>
</feature>
<feature type="region of interest" description="Disordered" evidence="8">
    <location>
        <begin position="321"/>
        <end position="361"/>
    </location>
</feature>
<dbReference type="GO" id="GO:0061709">
    <property type="term" value="P:reticulophagy"/>
    <property type="evidence" value="ECO:0007669"/>
    <property type="project" value="TreeGrafter"/>
</dbReference>
<proteinExistence type="predicted"/>
<dbReference type="EMBL" id="VDMD01000001">
    <property type="protein sequence ID" value="TRM70646.1"/>
    <property type="molecule type" value="Genomic_DNA"/>
</dbReference>
<feature type="compositionally biased region" description="Polar residues" evidence="8">
    <location>
        <begin position="499"/>
        <end position="513"/>
    </location>
</feature>
<dbReference type="GO" id="GO:0005524">
    <property type="term" value="F:ATP binding"/>
    <property type="evidence" value="ECO:0007669"/>
    <property type="project" value="UniProtKB-UniRule"/>
</dbReference>
<feature type="compositionally biased region" description="Pro residues" evidence="8">
    <location>
        <begin position="592"/>
        <end position="604"/>
    </location>
</feature>
<name>A0A550D0S2_9AGAR</name>
<dbReference type="GO" id="GO:0010506">
    <property type="term" value="P:regulation of autophagy"/>
    <property type="evidence" value="ECO:0007669"/>
    <property type="project" value="InterPro"/>
</dbReference>
<evidence type="ECO:0000313" key="11">
    <source>
        <dbReference type="Proteomes" id="UP000320762"/>
    </source>
</evidence>
<dbReference type="OrthoDB" id="346907at2759"/>
<dbReference type="InterPro" id="IPR045269">
    <property type="entry name" value="Atg1-like"/>
</dbReference>
<dbReference type="AlphaFoldDB" id="A0A550D0S2"/>
<dbReference type="InterPro" id="IPR048941">
    <property type="entry name" value="ATG1-like_MIT2"/>
</dbReference>
<feature type="region of interest" description="Disordered" evidence="8">
    <location>
        <begin position="642"/>
        <end position="695"/>
    </location>
</feature>
<sequence>MPSMDKDIEDDKLKPYVVTGHLGKGSFAIVYKGYNEETHKQVAIKTVKRETLGTGKLLDNLQLEIEILKSLSHRHITRLLEIIRADKNIYLIMEFCAGGDLTNYLKKRGRVESLEYSPSPGAAPQYYPHPRSGGLAEIVVRSFLRQLARALKFLRHRKLIHRDIKPQNLLLHPAGPDEHARGHPLGVPVLKLADFGFARSLPNAMMAQTLCGSPLYMAPEILKYEPYGPKVDLWSTGAVLYEMAVGRPPFRAQNHIELINKIERSKGIKFPDEEPQKTTNTDAQPVPQDIKDLIRALLKRLPVERADYEQFFASPAMQNSKFSRPVAKEKSSISEDTSERRWTSGVPEHHKIIPPEVLDPNAMIPPSKFNFRRPSGGVRSVVGGAREAREVVGGARAGDDVGNEAGPSTERNSPPGGGGLSKQPSGMSRQTSGMSRQPSDMSRQAAPGPSRTPPNSTRVPEIEPADVAAETEEYVLVDDTRALEFDQAVDQLREPPRRPSQTGRRASAQQYQAPQPHLQPRRVSTYGVSRPEDVQAPDHSRKHERTGKPQHRRSSTFAGQGTPPSGSPTLGDGPSSEFMAERPMTTVITTFPPAPSNGIPPPSPALSSSPSRAAASALNRALSLASKTLFGSAAPRSVGEYMPPSSLAPSPASRANSALAVPAASTNTGDPAAADADLASSPRRPQLIRTTTDEERDPLEDALLARLEELAQKTDVLMHWADELYEQVKAVPRKPWLDPTEVAEERRPADAKAEYDAVTCVAVYMLLMSFAQKGIDQLRRYQEEMLDQEREGEYVVSEGFDDALSWFRDYFLKCHERVKLVKAWLPANYDGPKTWLDQLVYDRALTLSRTAARKELLDQATAPDECEKLYEESLWCLYALQDDLLQSANMHLQEDCETVATWIKRTKLRLLRCRARMVMSDRDRLNDARADENLTDVVRIPAPWDALPS</sequence>
<dbReference type="PANTHER" id="PTHR24348:SF22">
    <property type="entry name" value="NON-SPECIFIC SERINE_THREONINE PROTEIN KINASE"/>
    <property type="match status" value="1"/>
</dbReference>
<dbReference type="GO" id="GO:0005829">
    <property type="term" value="C:cytosol"/>
    <property type="evidence" value="ECO:0007669"/>
    <property type="project" value="TreeGrafter"/>
</dbReference>
<dbReference type="GO" id="GO:0000422">
    <property type="term" value="P:autophagy of mitochondrion"/>
    <property type="evidence" value="ECO:0007669"/>
    <property type="project" value="TreeGrafter"/>
</dbReference>
<dbReference type="GO" id="GO:0034045">
    <property type="term" value="C:phagophore assembly site membrane"/>
    <property type="evidence" value="ECO:0007669"/>
    <property type="project" value="TreeGrafter"/>
</dbReference>
<evidence type="ECO:0000313" key="10">
    <source>
        <dbReference type="EMBL" id="TRM70646.1"/>
    </source>
</evidence>
<dbReference type="GO" id="GO:0042594">
    <property type="term" value="P:response to starvation"/>
    <property type="evidence" value="ECO:0007669"/>
    <property type="project" value="TreeGrafter"/>
</dbReference>
<reference evidence="10 11" key="1">
    <citation type="journal article" date="2019" name="New Phytol.">
        <title>Comparative genomics reveals unique wood-decay strategies and fruiting body development in the Schizophyllaceae.</title>
        <authorList>
            <person name="Almasi E."/>
            <person name="Sahu N."/>
            <person name="Krizsan K."/>
            <person name="Balint B."/>
            <person name="Kovacs G.M."/>
            <person name="Kiss B."/>
            <person name="Cseklye J."/>
            <person name="Drula E."/>
            <person name="Henrissat B."/>
            <person name="Nagy I."/>
            <person name="Chovatia M."/>
            <person name="Adam C."/>
            <person name="LaButti K."/>
            <person name="Lipzen A."/>
            <person name="Riley R."/>
            <person name="Grigoriev I.V."/>
            <person name="Nagy L.G."/>
        </authorList>
    </citation>
    <scope>NUCLEOTIDE SEQUENCE [LARGE SCALE GENOMIC DNA]</scope>
    <source>
        <strain evidence="10 11">NL-1724</strain>
    </source>
</reference>
<dbReference type="STRING" id="97359.A0A550D0S2"/>
<gene>
    <name evidence="10" type="ORF">BD626DRAFT_564256</name>
</gene>
<evidence type="ECO:0000259" key="9">
    <source>
        <dbReference type="PROSITE" id="PS50011"/>
    </source>
</evidence>
<dbReference type="InterPro" id="IPR011009">
    <property type="entry name" value="Kinase-like_dom_sf"/>
</dbReference>
<dbReference type="InterPro" id="IPR008271">
    <property type="entry name" value="Ser/Thr_kinase_AS"/>
</dbReference>
<dbReference type="PROSITE" id="PS50011">
    <property type="entry name" value="PROTEIN_KINASE_DOM"/>
    <property type="match status" value="1"/>
</dbReference>
<keyword evidence="11" id="KW-1185">Reference proteome</keyword>
<dbReference type="Pfam" id="PF00069">
    <property type="entry name" value="Pkinase"/>
    <property type="match status" value="1"/>
</dbReference>
<feature type="compositionally biased region" description="Basic residues" evidence="8">
    <location>
        <begin position="542"/>
        <end position="554"/>
    </location>
</feature>
<keyword evidence="2" id="KW-0808">Transferase</keyword>
<keyword evidence="3 7" id="KW-0547">Nucleotide-binding</keyword>
<dbReference type="PROSITE" id="PS00108">
    <property type="entry name" value="PROTEIN_KINASE_ST"/>
    <property type="match status" value="1"/>
</dbReference>
<feature type="compositionally biased region" description="Polar residues" evidence="8">
    <location>
        <begin position="422"/>
        <end position="442"/>
    </location>
</feature>
<feature type="compositionally biased region" description="Low complexity" evidence="8">
    <location>
        <begin position="670"/>
        <end position="682"/>
    </location>
</feature>
<feature type="compositionally biased region" description="Basic and acidic residues" evidence="8">
    <location>
        <begin position="530"/>
        <end position="541"/>
    </location>
</feature>
<feature type="compositionally biased region" description="Low complexity" evidence="8">
    <location>
        <begin position="643"/>
        <end position="660"/>
    </location>
</feature>
<feature type="compositionally biased region" description="Basic and acidic residues" evidence="8">
    <location>
        <begin position="326"/>
        <end position="353"/>
    </location>
</feature>
<dbReference type="Pfam" id="PF21127">
    <property type="entry name" value="ATG1-like_MIT2"/>
    <property type="match status" value="1"/>
</dbReference>
<evidence type="ECO:0000256" key="3">
    <source>
        <dbReference type="ARBA" id="ARBA00022741"/>
    </source>
</evidence>
<feature type="binding site" evidence="7">
    <location>
        <position position="45"/>
    </location>
    <ligand>
        <name>ATP</name>
        <dbReference type="ChEBI" id="CHEBI:30616"/>
    </ligand>
</feature>
<evidence type="ECO:0000256" key="4">
    <source>
        <dbReference type="ARBA" id="ARBA00022777"/>
    </source>
</evidence>
<dbReference type="SUPFAM" id="SSF56112">
    <property type="entry name" value="Protein kinase-like (PK-like)"/>
    <property type="match status" value="1"/>
</dbReference>
<organism evidence="10 11">
    <name type="scientific">Schizophyllum amplum</name>
    <dbReference type="NCBI Taxonomy" id="97359"/>
    <lineage>
        <taxon>Eukaryota</taxon>
        <taxon>Fungi</taxon>
        <taxon>Dikarya</taxon>
        <taxon>Basidiomycota</taxon>
        <taxon>Agaricomycotina</taxon>
        <taxon>Agaricomycetes</taxon>
        <taxon>Agaricomycetidae</taxon>
        <taxon>Agaricales</taxon>
        <taxon>Schizophyllaceae</taxon>
        <taxon>Schizophyllum</taxon>
    </lineage>
</organism>
<dbReference type="SMART" id="SM00220">
    <property type="entry name" value="S_TKc"/>
    <property type="match status" value="1"/>
</dbReference>
<dbReference type="InterPro" id="IPR022708">
    <property type="entry name" value="Atg1-like_tMIT"/>
</dbReference>
<feature type="region of interest" description="Disordered" evidence="8">
    <location>
        <begin position="486"/>
        <end position="612"/>
    </location>
</feature>
<dbReference type="FunFam" id="3.30.200.20:FF:000042">
    <property type="entry name" value="Aurora kinase A"/>
    <property type="match status" value="1"/>
</dbReference>
<dbReference type="GO" id="GO:0005776">
    <property type="term" value="C:autophagosome"/>
    <property type="evidence" value="ECO:0007669"/>
    <property type="project" value="TreeGrafter"/>
</dbReference>
<dbReference type="InterPro" id="IPR000719">
    <property type="entry name" value="Prot_kinase_dom"/>
</dbReference>
<keyword evidence="5 7" id="KW-0067">ATP-binding</keyword>
<keyword evidence="4 10" id="KW-0418">Kinase</keyword>
<evidence type="ECO:0000256" key="6">
    <source>
        <dbReference type="ARBA" id="ARBA00030237"/>
    </source>
</evidence>
<protein>
    <recommendedName>
        <fullName evidence="1">non-specific serine/threonine protein kinase</fullName>
        <ecNumber evidence="1">2.7.11.1</ecNumber>
    </recommendedName>
    <alternativeName>
        <fullName evidence="6">Autophagy-related protein 1</fullName>
    </alternativeName>
</protein>
<dbReference type="Gene3D" id="1.10.510.10">
    <property type="entry name" value="Transferase(Phosphotransferase) domain 1"/>
    <property type="match status" value="1"/>
</dbReference>
<feature type="region of interest" description="Disordered" evidence="8">
    <location>
        <begin position="390"/>
        <end position="474"/>
    </location>
</feature>
<dbReference type="PROSITE" id="PS00107">
    <property type="entry name" value="PROTEIN_KINASE_ATP"/>
    <property type="match status" value="1"/>
</dbReference>
<dbReference type="GO" id="GO:0004674">
    <property type="term" value="F:protein serine/threonine kinase activity"/>
    <property type="evidence" value="ECO:0007669"/>
    <property type="project" value="UniProtKB-EC"/>
</dbReference>
<evidence type="ECO:0000256" key="2">
    <source>
        <dbReference type="ARBA" id="ARBA00022679"/>
    </source>
</evidence>
<evidence type="ECO:0000256" key="8">
    <source>
        <dbReference type="SAM" id="MobiDB-lite"/>
    </source>
</evidence>
<dbReference type="PANTHER" id="PTHR24348">
    <property type="entry name" value="SERINE/THREONINE-PROTEIN KINASE UNC-51-RELATED"/>
    <property type="match status" value="1"/>
</dbReference>